<evidence type="ECO:0000256" key="5">
    <source>
        <dbReference type="PROSITE-ProRule" id="PRU00169"/>
    </source>
</evidence>
<dbReference type="SUPFAM" id="SSF46894">
    <property type="entry name" value="C-terminal effector domain of the bipartite response regulators"/>
    <property type="match status" value="1"/>
</dbReference>
<dbReference type="Gene3D" id="1.25.40.10">
    <property type="entry name" value="Tetratricopeptide repeat domain"/>
    <property type="match status" value="1"/>
</dbReference>
<dbReference type="PANTHER" id="PTHR35807">
    <property type="entry name" value="TRANSCRIPTIONAL REGULATOR REDD-RELATED"/>
    <property type="match status" value="1"/>
</dbReference>
<dbReference type="GO" id="GO:0006355">
    <property type="term" value="P:regulation of DNA-templated transcription"/>
    <property type="evidence" value="ECO:0007669"/>
    <property type="project" value="InterPro"/>
</dbReference>
<keyword evidence="2" id="KW-0805">Transcription regulation</keyword>
<protein>
    <submittedName>
        <fullName evidence="7">Response regulator</fullName>
    </submittedName>
</protein>
<dbReference type="OrthoDB" id="3190595at2"/>
<dbReference type="EMBL" id="WNZW01000002">
    <property type="protein sequence ID" value="MUG44942.1"/>
    <property type="molecule type" value="Genomic_DNA"/>
</dbReference>
<dbReference type="InterPro" id="IPR011990">
    <property type="entry name" value="TPR-like_helical_dom_sf"/>
</dbReference>
<dbReference type="Gene3D" id="1.10.10.10">
    <property type="entry name" value="Winged helix-like DNA-binding domain superfamily/Winged helix DNA-binding domain"/>
    <property type="match status" value="1"/>
</dbReference>
<dbReference type="Proteomes" id="UP000447876">
    <property type="component" value="Unassembled WGS sequence"/>
</dbReference>
<dbReference type="InterPro" id="IPR016032">
    <property type="entry name" value="Sig_transdc_resp-reg_C-effctor"/>
</dbReference>
<keyword evidence="3" id="KW-0238">DNA-binding</keyword>
<dbReference type="InterPro" id="IPR001789">
    <property type="entry name" value="Sig_transdc_resp-reg_receiver"/>
</dbReference>
<organism evidence="7 8">
    <name type="scientific">Paenibacillus woosongensis</name>
    <dbReference type="NCBI Taxonomy" id="307580"/>
    <lineage>
        <taxon>Bacteria</taxon>
        <taxon>Bacillati</taxon>
        <taxon>Bacillota</taxon>
        <taxon>Bacilli</taxon>
        <taxon>Bacillales</taxon>
        <taxon>Paenibacillaceae</taxon>
        <taxon>Paenibacillus</taxon>
    </lineage>
</organism>
<comment type="caution">
    <text evidence="7">The sequence shown here is derived from an EMBL/GenBank/DDBJ whole genome shotgun (WGS) entry which is preliminary data.</text>
</comment>
<sequence length="378" mass="44987">MKVILLDDDRIALDYLEQQLQQIPGIEIAGKFTDPAAVRKEIINQPVDLVFLDTQLPDVDGIQLAEEILQIKPDLKIVFVTGYEAYAVKAFELNALDYLLKPVKSERLMNTLQRIDWSQTAFDLDRLAQQNQSLQIKMLGHFQMILDEKQLPPLRWRTTRAQELFLYMLQCRGQFIRKSTLIELLWPEYEPNRAFSLLYTVIYHIRKTLEQYEEYFSLTNSVDGYILNLNNVLVDVEEWENFILSSPPVTNKTIGEYIGMMKLFKDDYLKEYDYWWAESERQRLKMLWLRTSFRMAEWYMSSHQQSKAVEKYLEICHQHPIAEEAHFALMKIFAANKNSLAVHRQYRLLVAILLEEFNEQPSTYITDWYDDWKQEHEE</sequence>
<dbReference type="Pfam" id="PF03704">
    <property type="entry name" value="BTAD"/>
    <property type="match status" value="1"/>
</dbReference>
<evidence type="ECO:0000256" key="2">
    <source>
        <dbReference type="ARBA" id="ARBA00023015"/>
    </source>
</evidence>
<gene>
    <name evidence="7" type="ORF">GNP95_08020</name>
</gene>
<dbReference type="SUPFAM" id="SSF52172">
    <property type="entry name" value="CheY-like"/>
    <property type="match status" value="1"/>
</dbReference>
<evidence type="ECO:0000259" key="6">
    <source>
        <dbReference type="PROSITE" id="PS50110"/>
    </source>
</evidence>
<reference evidence="7 8" key="1">
    <citation type="submission" date="2019-11" db="EMBL/GenBank/DDBJ databases">
        <title>Draft genome sequences of five Paenibacillus species of dairy origin.</title>
        <authorList>
            <person name="Olajide A.M."/>
            <person name="Chen S."/>
            <person name="Lapointe G."/>
        </authorList>
    </citation>
    <scope>NUCLEOTIDE SEQUENCE [LARGE SCALE GENOMIC DNA]</scope>
    <source>
        <strain evidence="7 8">12CR55</strain>
    </source>
</reference>
<keyword evidence="4" id="KW-0804">Transcription</keyword>
<feature type="modified residue" description="4-aspartylphosphate" evidence="5">
    <location>
        <position position="53"/>
    </location>
</feature>
<dbReference type="InterPro" id="IPR051677">
    <property type="entry name" value="AfsR-DnrI-RedD_regulator"/>
</dbReference>
<dbReference type="AlphaFoldDB" id="A0A7X2YZP6"/>
<keyword evidence="5" id="KW-0597">Phosphoprotein</keyword>
<dbReference type="RefSeq" id="WP_155610337.1">
    <property type="nucleotide sequence ID" value="NZ_WNZW01000002.1"/>
</dbReference>
<dbReference type="GO" id="GO:0003677">
    <property type="term" value="F:DNA binding"/>
    <property type="evidence" value="ECO:0007669"/>
    <property type="project" value="UniProtKB-KW"/>
</dbReference>
<dbReference type="SMART" id="SM00448">
    <property type="entry name" value="REC"/>
    <property type="match status" value="1"/>
</dbReference>
<proteinExistence type="predicted"/>
<dbReference type="Gene3D" id="3.40.50.2300">
    <property type="match status" value="1"/>
</dbReference>
<dbReference type="SUPFAM" id="SSF48452">
    <property type="entry name" value="TPR-like"/>
    <property type="match status" value="1"/>
</dbReference>
<dbReference type="GO" id="GO:0000160">
    <property type="term" value="P:phosphorelay signal transduction system"/>
    <property type="evidence" value="ECO:0007669"/>
    <property type="project" value="UniProtKB-KW"/>
</dbReference>
<evidence type="ECO:0000313" key="8">
    <source>
        <dbReference type="Proteomes" id="UP000447876"/>
    </source>
</evidence>
<dbReference type="PANTHER" id="PTHR35807:SF2">
    <property type="entry name" value="TRANSCRIPTIONAL ACTIVATOR DOMAIN"/>
    <property type="match status" value="1"/>
</dbReference>
<accession>A0A7X2YZP6</accession>
<evidence type="ECO:0000313" key="7">
    <source>
        <dbReference type="EMBL" id="MUG44942.1"/>
    </source>
</evidence>
<dbReference type="PROSITE" id="PS50110">
    <property type="entry name" value="RESPONSE_REGULATORY"/>
    <property type="match status" value="1"/>
</dbReference>
<dbReference type="SMART" id="SM01043">
    <property type="entry name" value="BTAD"/>
    <property type="match status" value="1"/>
</dbReference>
<keyword evidence="1" id="KW-0902">Two-component regulatory system</keyword>
<dbReference type="InterPro" id="IPR011006">
    <property type="entry name" value="CheY-like_superfamily"/>
</dbReference>
<dbReference type="Pfam" id="PF00072">
    <property type="entry name" value="Response_reg"/>
    <property type="match status" value="1"/>
</dbReference>
<evidence type="ECO:0000256" key="3">
    <source>
        <dbReference type="ARBA" id="ARBA00023125"/>
    </source>
</evidence>
<name>A0A7X2YZP6_9BACL</name>
<evidence type="ECO:0000256" key="4">
    <source>
        <dbReference type="ARBA" id="ARBA00023163"/>
    </source>
</evidence>
<dbReference type="InterPro" id="IPR036388">
    <property type="entry name" value="WH-like_DNA-bd_sf"/>
</dbReference>
<dbReference type="InterPro" id="IPR005158">
    <property type="entry name" value="BTAD"/>
</dbReference>
<evidence type="ECO:0000256" key="1">
    <source>
        <dbReference type="ARBA" id="ARBA00023012"/>
    </source>
</evidence>
<feature type="domain" description="Response regulatory" evidence="6">
    <location>
        <begin position="2"/>
        <end position="116"/>
    </location>
</feature>